<dbReference type="EMBL" id="JBHUDC010000005">
    <property type="protein sequence ID" value="MFD1513729.1"/>
    <property type="molecule type" value="Genomic_DNA"/>
</dbReference>
<proteinExistence type="predicted"/>
<reference evidence="2 3" key="1">
    <citation type="journal article" date="2019" name="Int. J. Syst. Evol. Microbiol.">
        <title>The Global Catalogue of Microorganisms (GCM) 10K type strain sequencing project: providing services to taxonomists for standard genome sequencing and annotation.</title>
        <authorList>
            <consortium name="The Broad Institute Genomics Platform"/>
            <consortium name="The Broad Institute Genome Sequencing Center for Infectious Disease"/>
            <person name="Wu L."/>
            <person name="Ma J."/>
        </authorList>
    </citation>
    <scope>NUCLEOTIDE SEQUENCE [LARGE SCALE GENOMIC DNA]</scope>
    <source>
        <strain evidence="2 3">CGMCC 1.12563</strain>
    </source>
</reference>
<sequence length="117" mass="12883">MPWSHELGSDDVEYSDCPVDDGPAPGGDDVHRGDVAELTVTDGTEHLTLELQFWQPLWTPETVAHDMESKAGYLAWRLDDQSGAYGVLDGYAKRVWFGLERPSIGGPSYSFTTVGHD</sequence>
<keyword evidence="3" id="KW-1185">Reference proteome</keyword>
<dbReference type="Proteomes" id="UP001597187">
    <property type="component" value="Unassembled WGS sequence"/>
</dbReference>
<name>A0ABD6AVT7_9EURY</name>
<evidence type="ECO:0000313" key="2">
    <source>
        <dbReference type="EMBL" id="MFD1513729.1"/>
    </source>
</evidence>
<dbReference type="AlphaFoldDB" id="A0ABD6AVT7"/>
<comment type="caution">
    <text evidence="2">The sequence shown here is derived from an EMBL/GenBank/DDBJ whole genome shotgun (WGS) entry which is preliminary data.</text>
</comment>
<feature type="compositionally biased region" description="Low complexity" evidence="1">
    <location>
        <begin position="16"/>
        <end position="27"/>
    </location>
</feature>
<evidence type="ECO:0000256" key="1">
    <source>
        <dbReference type="SAM" id="MobiDB-lite"/>
    </source>
</evidence>
<protein>
    <submittedName>
        <fullName evidence="2">Uncharacterized protein</fullName>
    </submittedName>
</protein>
<organism evidence="2 3">
    <name type="scientific">Halomarina rubra</name>
    <dbReference type="NCBI Taxonomy" id="2071873"/>
    <lineage>
        <taxon>Archaea</taxon>
        <taxon>Methanobacteriati</taxon>
        <taxon>Methanobacteriota</taxon>
        <taxon>Stenosarchaea group</taxon>
        <taxon>Halobacteria</taxon>
        <taxon>Halobacteriales</taxon>
        <taxon>Natronomonadaceae</taxon>
        <taxon>Halomarina</taxon>
    </lineage>
</organism>
<evidence type="ECO:0000313" key="3">
    <source>
        <dbReference type="Proteomes" id="UP001597187"/>
    </source>
</evidence>
<feature type="region of interest" description="Disordered" evidence="1">
    <location>
        <begin position="1"/>
        <end position="31"/>
    </location>
</feature>
<gene>
    <name evidence="2" type="ORF">ACFSBT_10610</name>
</gene>
<accession>A0ABD6AVT7</accession>
<dbReference type="RefSeq" id="WP_250873699.1">
    <property type="nucleotide sequence ID" value="NZ_JALXFV010000005.1"/>
</dbReference>